<feature type="domain" description="DUF2726" evidence="7">
    <location>
        <begin position="810"/>
        <end position="918"/>
    </location>
</feature>
<evidence type="ECO:0000256" key="4">
    <source>
        <dbReference type="ARBA" id="ARBA00022806"/>
    </source>
</evidence>
<protein>
    <submittedName>
        <fullName evidence="10">AAA domain-containing protein</fullName>
    </submittedName>
</protein>
<comment type="similarity">
    <text evidence="1">Belongs to the DNA2/NAM7 helicase family.</text>
</comment>
<name>A0ABT1LL73_9MICC</name>
<accession>A0ABT1LL73</accession>
<dbReference type="Pfam" id="PF13086">
    <property type="entry name" value="AAA_11"/>
    <property type="match status" value="1"/>
</dbReference>
<keyword evidence="6" id="KW-0175">Coiled coil</keyword>
<evidence type="ECO:0000256" key="5">
    <source>
        <dbReference type="ARBA" id="ARBA00022840"/>
    </source>
</evidence>
<dbReference type="SUPFAM" id="SSF52540">
    <property type="entry name" value="P-loop containing nucleoside triphosphate hydrolases"/>
    <property type="match status" value="1"/>
</dbReference>
<evidence type="ECO:0000256" key="3">
    <source>
        <dbReference type="ARBA" id="ARBA00022801"/>
    </source>
</evidence>
<evidence type="ECO:0000256" key="1">
    <source>
        <dbReference type="ARBA" id="ARBA00007913"/>
    </source>
</evidence>
<keyword evidence="2" id="KW-0547">Nucleotide-binding</keyword>
<dbReference type="InterPro" id="IPR041679">
    <property type="entry name" value="DNA2/NAM7-like_C"/>
</dbReference>
<dbReference type="InterPro" id="IPR047187">
    <property type="entry name" value="SF1_C_Upf1"/>
</dbReference>
<comment type="caution">
    <text evidence="10">The sequence shown here is derived from an EMBL/GenBank/DDBJ whole genome shotgun (WGS) entry which is preliminary data.</text>
</comment>
<evidence type="ECO:0000256" key="2">
    <source>
        <dbReference type="ARBA" id="ARBA00022741"/>
    </source>
</evidence>
<dbReference type="PANTHER" id="PTHR43788">
    <property type="entry name" value="DNA2/NAM7 HELICASE FAMILY MEMBER"/>
    <property type="match status" value="1"/>
</dbReference>
<feature type="domain" description="DNA2/NAM7 helicase helicase" evidence="8">
    <location>
        <begin position="189"/>
        <end position="538"/>
    </location>
</feature>
<dbReference type="RefSeq" id="WP_254747733.1">
    <property type="nucleotide sequence ID" value="NZ_JANCLV010000002.1"/>
</dbReference>
<dbReference type="Proteomes" id="UP001524318">
    <property type="component" value="Unassembled WGS sequence"/>
</dbReference>
<dbReference type="CDD" id="cd17934">
    <property type="entry name" value="DEXXQc_Upf1-like"/>
    <property type="match status" value="1"/>
</dbReference>
<evidence type="ECO:0000259" key="7">
    <source>
        <dbReference type="Pfam" id="PF10881"/>
    </source>
</evidence>
<feature type="domain" description="DNA2/NAM7 helicase-like C-terminal" evidence="9">
    <location>
        <begin position="576"/>
        <end position="739"/>
    </location>
</feature>
<dbReference type="InterPro" id="IPR024402">
    <property type="entry name" value="DUF2726"/>
</dbReference>
<keyword evidence="11" id="KW-1185">Reference proteome</keyword>
<dbReference type="Gene3D" id="3.40.50.300">
    <property type="entry name" value="P-loop containing nucleotide triphosphate hydrolases"/>
    <property type="match status" value="3"/>
</dbReference>
<evidence type="ECO:0000256" key="6">
    <source>
        <dbReference type="SAM" id="Coils"/>
    </source>
</evidence>
<evidence type="ECO:0000259" key="8">
    <source>
        <dbReference type="Pfam" id="PF13086"/>
    </source>
</evidence>
<dbReference type="PANTHER" id="PTHR43788:SF8">
    <property type="entry name" value="DNA-BINDING PROTEIN SMUBP-2"/>
    <property type="match status" value="1"/>
</dbReference>
<dbReference type="Pfam" id="PF13087">
    <property type="entry name" value="AAA_12"/>
    <property type="match status" value="1"/>
</dbReference>
<organism evidence="10 11">
    <name type="scientific">Pseudarthrobacter humi</name>
    <dbReference type="NCBI Taxonomy" id="2952523"/>
    <lineage>
        <taxon>Bacteria</taxon>
        <taxon>Bacillati</taxon>
        <taxon>Actinomycetota</taxon>
        <taxon>Actinomycetes</taxon>
        <taxon>Micrococcales</taxon>
        <taxon>Micrococcaceae</taxon>
        <taxon>Pseudarthrobacter</taxon>
    </lineage>
</organism>
<dbReference type="EMBL" id="JANCLV010000002">
    <property type="protein sequence ID" value="MCP8998851.1"/>
    <property type="molecule type" value="Genomic_DNA"/>
</dbReference>
<gene>
    <name evidence="10" type="ORF">NFC73_03730</name>
</gene>
<dbReference type="Pfam" id="PF10881">
    <property type="entry name" value="DUF2726"/>
    <property type="match status" value="1"/>
</dbReference>
<sequence>MTDPRREAVLIRRPDSSAFDDKTSEVLEYVAGADFTHVTFLPANGPRKYRYAAQRVMILSNPVRHVLGNRDRVSIRRQFVQGVTEVWRFDGPGQTWWRVFSRAGERESYQTCGQDEFSIIQATELPTEAYEVLNYWQDVVTHLKTTDPLGPLYQQFKTVPPGSVLDLYLRGEAVDTSADVEELIFPFPSNLSQREALRKGLTHRLSVIDGPPGTGKTATILSLVANIIRTPGKTVGIVSSNNAAVENVRDKLAREGLGHVVADLGRSDVRRKFFAGQHAENVEAQRHAGSSSVSMPAAGRISDLDERLQHLQVLTRELAIRRQEVAAYRLERRHFRHHVDSHNLPPLPALTILQRPSGRILEFLAETASVPADESPFKRFFRRFRGRLRYGSTKHIDPNSTDVVLRLQAAFYDSKIAELEEQIEQAEAQLDQNHTPGLENELRNLSRQALDASLHQRYAGGRSRGYSEDTYRRDFKNFANDYPVILSTCHSLLRSIPAGFLLDYLIIDEASQVDLLVAGVALACARNVIVVGDLQQLPHIANEDAAERARPAPAPSYDYGRHSILSSVIERFGTGLPRTMLREHYRCDPAIIDFCNKKFYGGQLVPYTISDPANKALVVVRTVQGNHMRQHVGGRTNQREADVIAQEVLQEFCSDTRPEDIGVVTPYRLQVDKVAEALVNTIQADTVHKFQGLEKQVIIMSTVLDETKSGRFGVEFVDNPQLVNVAVSRAVKRFVLVTNYDMLPASRHLRDLVQFIQYQDPEHGVFDSAVLSVFDLLYKEYSALLRPLAARIQNTSKFASENIVWTLLLEILAEANYTDLAVAQQVVLRNLLPDLSRLTPRQMAYVRNRATVDFVIYNRITNVPVLAVEVDGFAFHEADPVQRVRDDLKDAICLVHGISLLRLPTTGNGEEHVIRQKLTTAILDKTSF</sequence>
<dbReference type="InterPro" id="IPR050534">
    <property type="entry name" value="Coronavir_polyprotein_1ab"/>
</dbReference>
<dbReference type="InterPro" id="IPR027417">
    <property type="entry name" value="P-loop_NTPase"/>
</dbReference>
<dbReference type="CDD" id="cd18808">
    <property type="entry name" value="SF1_C_Upf1"/>
    <property type="match status" value="1"/>
</dbReference>
<evidence type="ECO:0000259" key="9">
    <source>
        <dbReference type="Pfam" id="PF13087"/>
    </source>
</evidence>
<keyword evidence="4" id="KW-0347">Helicase</keyword>
<keyword evidence="3" id="KW-0378">Hydrolase</keyword>
<evidence type="ECO:0000313" key="10">
    <source>
        <dbReference type="EMBL" id="MCP8998851.1"/>
    </source>
</evidence>
<dbReference type="InterPro" id="IPR041677">
    <property type="entry name" value="DNA2/NAM7_AAA_11"/>
</dbReference>
<evidence type="ECO:0000313" key="11">
    <source>
        <dbReference type="Proteomes" id="UP001524318"/>
    </source>
</evidence>
<proteinExistence type="inferred from homology"/>
<reference evidence="10 11" key="1">
    <citation type="submission" date="2022-06" db="EMBL/GenBank/DDBJ databases">
        <title>Pseudarthrobacter sp. strain RMG13 Genome sequencing and assembly.</title>
        <authorList>
            <person name="Kim I."/>
        </authorList>
    </citation>
    <scope>NUCLEOTIDE SEQUENCE [LARGE SCALE GENOMIC DNA]</scope>
    <source>
        <strain evidence="10 11">RMG13</strain>
    </source>
</reference>
<feature type="coiled-coil region" evidence="6">
    <location>
        <begin position="409"/>
        <end position="436"/>
    </location>
</feature>
<keyword evidence="5" id="KW-0067">ATP-binding</keyword>